<accession>L0EWD7</accession>
<dbReference type="AlphaFoldDB" id="L0EWD7"/>
<evidence type="ECO:0000259" key="1">
    <source>
        <dbReference type="SMART" id="SM00858"/>
    </source>
</evidence>
<evidence type="ECO:0000313" key="3">
    <source>
        <dbReference type="Proteomes" id="UP000010799"/>
    </source>
</evidence>
<dbReference type="SMART" id="SM00858">
    <property type="entry name" value="SAF"/>
    <property type="match status" value="1"/>
</dbReference>
<dbReference type="RefSeq" id="WP_015273702.1">
    <property type="nucleotide sequence ID" value="NC_019907.1"/>
</dbReference>
<organism evidence="2 3">
    <name type="scientific">Liberibacter crescens (strain BT-1)</name>
    <dbReference type="NCBI Taxonomy" id="1215343"/>
    <lineage>
        <taxon>Bacteria</taxon>
        <taxon>Pseudomonadati</taxon>
        <taxon>Pseudomonadota</taxon>
        <taxon>Alphaproteobacteria</taxon>
        <taxon>Hyphomicrobiales</taxon>
        <taxon>Rhizobiaceae</taxon>
        <taxon>Liberibacter</taxon>
    </lineage>
</organism>
<dbReference type="Pfam" id="PF16976">
    <property type="entry name" value="RcpC"/>
    <property type="match status" value="1"/>
</dbReference>
<dbReference type="NCBIfam" id="TIGR03177">
    <property type="entry name" value="pilus_cpaB"/>
    <property type="match status" value="1"/>
</dbReference>
<protein>
    <submittedName>
        <fullName evidence="2">Flp pilus assembly protein RcpC/CpaB</fullName>
    </submittedName>
</protein>
<dbReference type="PATRIC" id="fig|1215343.11.peg.1327"/>
<keyword evidence="3" id="KW-1185">Reference proteome</keyword>
<dbReference type="KEGG" id="lcc:B488_12850"/>
<dbReference type="Proteomes" id="UP000010799">
    <property type="component" value="Chromosome"/>
</dbReference>
<dbReference type="InterPro" id="IPR013974">
    <property type="entry name" value="SAF"/>
</dbReference>
<dbReference type="eggNOG" id="COG3745">
    <property type="taxonomic scope" value="Bacteria"/>
</dbReference>
<dbReference type="InterPro" id="IPR017592">
    <property type="entry name" value="Pilus_assmbl_Flp-typ_CpaB"/>
</dbReference>
<dbReference type="EMBL" id="CP003789">
    <property type="protein sequence ID" value="AGA65277.1"/>
    <property type="molecule type" value="Genomic_DNA"/>
</dbReference>
<sequence>MKLVRITILAVSAVAAGFAGILAMHLARNRPVQKVEIEKSSTIKFANVLVSNENIPIGARINKNILSWIAWPADNVFDGFITEDKRPKAIEELDGAVIRLPILKGEPVRTEKLVDSSNRIMSSILPSGKRAIAMDISVSTGAGGFILPNDRVDVMMVRMLEEGKSSAETILSNIRVLAIDQNIEDGKDGQKSSIGSTATLELTPEQVKVILSAQQMASRLALVLRSTADSKEPDTDYPHGFLGGGGVEIIKSGVVSHHNNIEGLSK</sequence>
<evidence type="ECO:0000313" key="2">
    <source>
        <dbReference type="EMBL" id="AGA65277.1"/>
    </source>
</evidence>
<gene>
    <name evidence="2" type="ordered locus">B488_12850</name>
</gene>
<proteinExistence type="predicted"/>
<reference evidence="2 3" key="1">
    <citation type="journal article" date="2012" name="Stand. Genomic Sci.">
        <title>Complete genome sequence of Liberibacter crescens BT-1.</title>
        <authorList>
            <person name="Leonard M.T."/>
            <person name="Fagen J.R."/>
            <person name="Davis-Richardson A.G."/>
            <person name="Davis M.J."/>
            <person name="Triplett E.W."/>
        </authorList>
    </citation>
    <scope>NUCLEOTIDE SEQUENCE [LARGE SCALE GENOMIC DNA]</scope>
    <source>
        <strain evidence="2 3">BT-1</strain>
    </source>
</reference>
<name>L0EWD7_LIBCB</name>
<dbReference type="HOGENOM" id="CLU_057068_1_1_5"/>
<feature type="domain" description="SAF" evidence="1">
    <location>
        <begin position="46"/>
        <end position="114"/>
    </location>
</feature>
<dbReference type="STRING" id="1215343.B488_12850"/>
<dbReference type="Pfam" id="PF08666">
    <property type="entry name" value="SAF"/>
    <property type="match status" value="1"/>
</dbReference>
<dbReference type="CDD" id="cd11614">
    <property type="entry name" value="SAF_CpaB_FlgA_like"/>
    <property type="match status" value="1"/>
</dbReference>
<dbReference type="InterPro" id="IPR031571">
    <property type="entry name" value="RcpC_dom"/>
</dbReference>